<feature type="compositionally biased region" description="Pro residues" evidence="1">
    <location>
        <begin position="745"/>
        <end position="771"/>
    </location>
</feature>
<dbReference type="PANTHER" id="PTHR12854:SF7">
    <property type="entry name" value="ATAXIN-2 HOMOLOG"/>
    <property type="match status" value="1"/>
</dbReference>
<dbReference type="PANTHER" id="PTHR12854">
    <property type="entry name" value="ATAXIN 2-RELATED"/>
    <property type="match status" value="1"/>
</dbReference>
<feature type="compositionally biased region" description="Low complexity" evidence="1">
    <location>
        <begin position="572"/>
        <end position="587"/>
    </location>
</feature>
<feature type="compositionally biased region" description="Low complexity" evidence="1">
    <location>
        <begin position="26"/>
        <end position="41"/>
    </location>
</feature>
<dbReference type="AlphaFoldDB" id="A0A9P5U694"/>
<gene>
    <name evidence="3" type="ORF">BDP27DRAFT_1423636</name>
</gene>
<sequence>MASNRSKTQRKGASGSAGRAPAWSGARASPTFSPTSSSPRANQGSFSPLAQPNGNRTDNPQDRVLQSLSGLTGTTITLTTKTSQRYEAVVASTSSEGDTTGVTLKDVKELTNPGAALKDQLFIASTNIEDWSSGPADAKFTNGDTFQTDADIGRKKANGGEKELQAWQAPLDAPAPSEASQFARGDDVTFGPGSGNSSWDQFAVNEKLFGVKATYDEDAYTTKLDRSAPDFKERAREAQKIADEILGASSANPHIAEERNHVDDSGINEEDKYGAVVRGTNAYVPPGARKTTPAAVGPNNVKADIPKVSVNGPDGTTVASTQSQSPGPSSKTPSPAPNANKSPADALPALREFVANEKQRLTEKRQALAKSEMDKRMADLVKFSQSFKLNKPIPDDLVPILAKDEEKQKQIREKSTMDASSSQARNIGASITAHAVPARGQHAPTVKVAAPPAAAAKTATQIVAPSGTVQKVANKTEATRPAKPMMFIQAIPPFKGSKRQSLQPSSNTNSVDTSSSTTQPPAPAKATTPPNSAAVNAATAAAKLNLNAKTFKPNPKAPLFTPVRFWSTLPGPSSSNNHSLSSSVSPVPKEPGPTTPNPFFGTRPIKKGPPVNVKDDFNPFKHNKFVDASSVAAVWPYNGKRYMLLFPTPQHAPQAPHMAAPPPIMPPPPPYEEDPNQRAAAAATGAYVYYAPTYYPGQPMMPGMPPPGPPGTFMPPYMQHMHYPPGMPPNAMYAPPGMGQMPPYMQAPPPGSYAPPPNGPGPRPSMPPTPIPAHAHPYYHQSPQLQPAVPYPMMMPPPPSGVSHPYDGSAAPPVQMGGHA</sequence>
<dbReference type="GO" id="GO:0010494">
    <property type="term" value="C:cytoplasmic stress granule"/>
    <property type="evidence" value="ECO:0007669"/>
    <property type="project" value="TreeGrafter"/>
</dbReference>
<feature type="compositionally biased region" description="Low complexity" evidence="1">
    <location>
        <begin position="505"/>
        <end position="532"/>
    </location>
</feature>
<dbReference type="SMART" id="SM01272">
    <property type="entry name" value="LsmAD"/>
    <property type="match status" value="1"/>
</dbReference>
<dbReference type="GO" id="GO:0034063">
    <property type="term" value="P:stress granule assembly"/>
    <property type="evidence" value="ECO:0007669"/>
    <property type="project" value="TreeGrafter"/>
</dbReference>
<feature type="compositionally biased region" description="Low complexity" evidence="1">
    <location>
        <begin position="337"/>
        <end position="346"/>
    </location>
</feature>
<feature type="region of interest" description="Disordered" evidence="1">
    <location>
        <begin position="1"/>
        <end position="73"/>
    </location>
</feature>
<reference evidence="3" key="1">
    <citation type="submission" date="2020-11" db="EMBL/GenBank/DDBJ databases">
        <authorList>
            <consortium name="DOE Joint Genome Institute"/>
            <person name="Ahrendt S."/>
            <person name="Riley R."/>
            <person name="Andreopoulos W."/>
            <person name="Labutti K."/>
            <person name="Pangilinan J."/>
            <person name="Ruiz-Duenas F.J."/>
            <person name="Barrasa J.M."/>
            <person name="Sanchez-Garcia M."/>
            <person name="Camarero S."/>
            <person name="Miyauchi S."/>
            <person name="Serrano A."/>
            <person name="Linde D."/>
            <person name="Babiker R."/>
            <person name="Drula E."/>
            <person name="Ayuso-Fernandez I."/>
            <person name="Pacheco R."/>
            <person name="Padilla G."/>
            <person name="Ferreira P."/>
            <person name="Barriuso J."/>
            <person name="Kellner H."/>
            <person name="Castanera R."/>
            <person name="Alfaro M."/>
            <person name="Ramirez L."/>
            <person name="Pisabarro A.G."/>
            <person name="Kuo A."/>
            <person name="Tritt A."/>
            <person name="Lipzen A."/>
            <person name="He G."/>
            <person name="Yan M."/>
            <person name="Ng V."/>
            <person name="Cullen D."/>
            <person name="Martin F."/>
            <person name="Rosso M.-N."/>
            <person name="Henrissat B."/>
            <person name="Hibbett D."/>
            <person name="Martinez A.T."/>
            <person name="Grigoriev I.V."/>
        </authorList>
    </citation>
    <scope>NUCLEOTIDE SEQUENCE</scope>
    <source>
        <strain evidence="3">AH 40177</strain>
    </source>
</reference>
<feature type="compositionally biased region" description="Basic and acidic residues" evidence="1">
    <location>
        <begin position="255"/>
        <end position="269"/>
    </location>
</feature>
<comment type="caution">
    <text evidence="3">The sequence shown here is derived from an EMBL/GenBank/DDBJ whole genome shotgun (WGS) entry which is preliminary data.</text>
</comment>
<accession>A0A9P5U694</accession>
<feature type="region of interest" description="Disordered" evidence="1">
    <location>
        <begin position="572"/>
        <end position="607"/>
    </location>
</feature>
<dbReference type="Proteomes" id="UP000772434">
    <property type="component" value="Unassembled WGS sequence"/>
</dbReference>
<feature type="region of interest" description="Disordered" evidence="1">
    <location>
        <begin position="169"/>
        <end position="197"/>
    </location>
</feature>
<feature type="compositionally biased region" description="Pro residues" evidence="1">
    <location>
        <begin position="791"/>
        <end position="800"/>
    </location>
</feature>
<name>A0A9P5U694_9AGAR</name>
<dbReference type="GO" id="GO:0003729">
    <property type="term" value="F:mRNA binding"/>
    <property type="evidence" value="ECO:0007669"/>
    <property type="project" value="TreeGrafter"/>
</dbReference>
<dbReference type="Pfam" id="PF06741">
    <property type="entry name" value="LsmAD"/>
    <property type="match status" value="1"/>
</dbReference>
<evidence type="ECO:0000256" key="1">
    <source>
        <dbReference type="SAM" id="MobiDB-lite"/>
    </source>
</evidence>
<keyword evidence="4" id="KW-1185">Reference proteome</keyword>
<feature type="region of interest" description="Disordered" evidence="1">
    <location>
        <begin position="494"/>
        <end position="532"/>
    </location>
</feature>
<dbReference type="EMBL" id="JADNRY010000084">
    <property type="protein sequence ID" value="KAF9066603.1"/>
    <property type="molecule type" value="Genomic_DNA"/>
</dbReference>
<dbReference type="InterPro" id="IPR045117">
    <property type="entry name" value="ATXN2-like"/>
</dbReference>
<evidence type="ECO:0000259" key="2">
    <source>
        <dbReference type="SMART" id="SM01272"/>
    </source>
</evidence>
<feature type="region of interest" description="Disordered" evidence="1">
    <location>
        <begin position="791"/>
        <end position="820"/>
    </location>
</feature>
<organism evidence="3 4">
    <name type="scientific">Rhodocollybia butyracea</name>
    <dbReference type="NCBI Taxonomy" id="206335"/>
    <lineage>
        <taxon>Eukaryota</taxon>
        <taxon>Fungi</taxon>
        <taxon>Dikarya</taxon>
        <taxon>Basidiomycota</taxon>
        <taxon>Agaricomycotina</taxon>
        <taxon>Agaricomycetes</taxon>
        <taxon>Agaricomycetidae</taxon>
        <taxon>Agaricales</taxon>
        <taxon>Marasmiineae</taxon>
        <taxon>Omphalotaceae</taxon>
        <taxon>Rhodocollybia</taxon>
    </lineage>
</organism>
<dbReference type="OrthoDB" id="2275718at2759"/>
<feature type="compositionally biased region" description="Polar residues" evidence="1">
    <location>
        <begin position="317"/>
        <end position="332"/>
    </location>
</feature>
<feature type="region of interest" description="Disordered" evidence="1">
    <location>
        <begin position="744"/>
        <end position="775"/>
    </location>
</feature>
<dbReference type="InterPro" id="IPR009604">
    <property type="entry name" value="LsmAD_domain"/>
</dbReference>
<feature type="region of interest" description="Disordered" evidence="1">
    <location>
        <begin position="281"/>
        <end position="348"/>
    </location>
</feature>
<proteinExistence type="predicted"/>
<protein>
    <recommendedName>
        <fullName evidence="2">LsmAD domain-containing protein</fullName>
    </recommendedName>
</protein>
<evidence type="ECO:0000313" key="4">
    <source>
        <dbReference type="Proteomes" id="UP000772434"/>
    </source>
</evidence>
<feature type="region of interest" description="Disordered" evidence="1">
    <location>
        <begin position="246"/>
        <end position="269"/>
    </location>
</feature>
<feature type="compositionally biased region" description="Polar residues" evidence="1">
    <location>
        <begin position="42"/>
        <end position="58"/>
    </location>
</feature>
<feature type="domain" description="LsmAD" evidence="2">
    <location>
        <begin position="209"/>
        <end position="279"/>
    </location>
</feature>
<evidence type="ECO:0000313" key="3">
    <source>
        <dbReference type="EMBL" id="KAF9066603.1"/>
    </source>
</evidence>